<keyword evidence="3" id="KW-1185">Reference proteome</keyword>
<evidence type="ECO:0000313" key="3">
    <source>
        <dbReference type="Proteomes" id="UP000694416"/>
    </source>
</evidence>
<protein>
    <submittedName>
        <fullName evidence="2">Uncharacterized protein</fullName>
    </submittedName>
</protein>
<name>A0A8C9H0L6_9PRIM</name>
<reference evidence="2" key="1">
    <citation type="submission" date="2025-08" db="UniProtKB">
        <authorList>
            <consortium name="Ensembl"/>
        </authorList>
    </citation>
    <scope>IDENTIFICATION</scope>
</reference>
<feature type="chain" id="PRO_5034860624" evidence="1">
    <location>
        <begin position="18"/>
        <end position="62"/>
    </location>
</feature>
<proteinExistence type="predicted"/>
<feature type="signal peptide" evidence="1">
    <location>
        <begin position="1"/>
        <end position="17"/>
    </location>
</feature>
<dbReference type="Proteomes" id="UP000694416">
    <property type="component" value="Unplaced"/>
</dbReference>
<evidence type="ECO:0000256" key="1">
    <source>
        <dbReference type="SAM" id="SignalP"/>
    </source>
</evidence>
<organism evidence="2 3">
    <name type="scientific">Piliocolobus tephrosceles</name>
    <name type="common">Ugandan red Colobus</name>
    <dbReference type="NCBI Taxonomy" id="591936"/>
    <lineage>
        <taxon>Eukaryota</taxon>
        <taxon>Metazoa</taxon>
        <taxon>Chordata</taxon>
        <taxon>Craniata</taxon>
        <taxon>Vertebrata</taxon>
        <taxon>Euteleostomi</taxon>
        <taxon>Mammalia</taxon>
        <taxon>Eutheria</taxon>
        <taxon>Euarchontoglires</taxon>
        <taxon>Primates</taxon>
        <taxon>Haplorrhini</taxon>
        <taxon>Catarrhini</taxon>
        <taxon>Cercopithecidae</taxon>
        <taxon>Colobinae</taxon>
        <taxon>Piliocolobus</taxon>
    </lineage>
</organism>
<keyword evidence="1" id="KW-0732">Signal</keyword>
<dbReference type="Ensembl" id="ENSPTET00000020714.1">
    <property type="protein sequence ID" value="ENSPTEP00000013805.1"/>
    <property type="gene ID" value="ENSPTEG00000015435.1"/>
</dbReference>
<reference evidence="2" key="2">
    <citation type="submission" date="2025-09" db="UniProtKB">
        <authorList>
            <consortium name="Ensembl"/>
        </authorList>
    </citation>
    <scope>IDENTIFICATION</scope>
</reference>
<evidence type="ECO:0000313" key="2">
    <source>
        <dbReference type="Ensembl" id="ENSPTEP00000013805.1"/>
    </source>
</evidence>
<accession>A0A8C9H0L6</accession>
<sequence>MLSYVVNISVFCCLVFVQFPCISPGRKESGFLPTLTLSDFILFLFGQPFDKKDNKLLLSESI</sequence>
<dbReference type="AlphaFoldDB" id="A0A8C9H0L6"/>